<evidence type="ECO:0000313" key="5">
    <source>
        <dbReference type="Proteomes" id="UP000317494"/>
    </source>
</evidence>
<protein>
    <submittedName>
        <fullName evidence="4">Uncharacterized protein</fullName>
    </submittedName>
</protein>
<evidence type="ECO:0000313" key="6">
    <source>
        <dbReference type="Proteomes" id="UP000320475"/>
    </source>
</evidence>
<dbReference type="EMBL" id="QEAM01000012">
    <property type="protein sequence ID" value="TPX50829.1"/>
    <property type="molecule type" value="Genomic_DNA"/>
</dbReference>
<sequence length="406" mass="41219">MTHLICNLVILLTVYGNFADALSTVDVKTRWGHCSQQTTGLRGDIHFEWQTDGHDPQQASGLATTVICGFANSKPLNFKCDGQGWNMAVTSTMVNGASCLQITNLDNQEDSGCVMPIISYADGSSGTLDCPAITLQGSSSLNGNPLSLTIDGKASNLGVPGGSGANNSASNTAATSAPNPVPPPASLSTAPAPQTAPPAMSPPPPSPAPPPPAATDANQKLGGDSILRGLYQSPDPLNDGNKLAQPTQVSSPPAPQTMAPAQVTTAPPAPTNATGPIANINTVALKTSTAFKDGQKCNPVDGGMSSMKVAFESISTDGHQPMEETGLPTVICTFTVPAVKFTDSANLNTSISADGAAAFKLADDAPNAGFFLVFKTACAGNKATDMVAIKSCTCTVDGGPCTVATS</sequence>
<evidence type="ECO:0000313" key="3">
    <source>
        <dbReference type="EMBL" id="TPX50829.1"/>
    </source>
</evidence>
<dbReference type="VEuPathDB" id="FungiDB:SeMB42_g00304"/>
<evidence type="ECO:0000256" key="1">
    <source>
        <dbReference type="SAM" id="MobiDB-lite"/>
    </source>
</evidence>
<gene>
    <name evidence="3" type="ORF">SeLEV6574_g00666</name>
    <name evidence="4" type="ORF">SeMB42_g00304</name>
</gene>
<feature type="signal peptide" evidence="2">
    <location>
        <begin position="1"/>
        <end position="21"/>
    </location>
</feature>
<dbReference type="Proteomes" id="UP000320475">
    <property type="component" value="Unassembled WGS sequence"/>
</dbReference>
<keyword evidence="5" id="KW-1185">Reference proteome</keyword>
<feature type="compositionally biased region" description="Pro residues" evidence="1">
    <location>
        <begin position="194"/>
        <end position="213"/>
    </location>
</feature>
<dbReference type="AlphaFoldDB" id="A0A507DTS3"/>
<dbReference type="EMBL" id="QEAN01000006">
    <property type="protein sequence ID" value="TPX54348.1"/>
    <property type="molecule type" value="Genomic_DNA"/>
</dbReference>
<organism evidence="4 5">
    <name type="scientific">Synchytrium endobioticum</name>
    <dbReference type="NCBI Taxonomy" id="286115"/>
    <lineage>
        <taxon>Eukaryota</taxon>
        <taxon>Fungi</taxon>
        <taxon>Fungi incertae sedis</taxon>
        <taxon>Chytridiomycota</taxon>
        <taxon>Chytridiomycota incertae sedis</taxon>
        <taxon>Chytridiomycetes</taxon>
        <taxon>Synchytriales</taxon>
        <taxon>Synchytriaceae</taxon>
        <taxon>Synchytrium</taxon>
    </lineage>
</organism>
<comment type="caution">
    <text evidence="4">The sequence shown here is derived from an EMBL/GenBank/DDBJ whole genome shotgun (WGS) entry which is preliminary data.</text>
</comment>
<dbReference type="Proteomes" id="UP000317494">
    <property type="component" value="Unassembled WGS sequence"/>
</dbReference>
<feature type="region of interest" description="Disordered" evidence="1">
    <location>
        <begin position="159"/>
        <end position="277"/>
    </location>
</feature>
<feature type="chain" id="PRO_5036363073" evidence="2">
    <location>
        <begin position="22"/>
        <end position="406"/>
    </location>
</feature>
<keyword evidence="2" id="KW-0732">Signal</keyword>
<accession>A0A507DTS3</accession>
<reference evidence="5 6" key="1">
    <citation type="journal article" date="2019" name="Sci. Rep.">
        <title>Comparative genomics of chytrid fungi reveal insights into the obligate biotrophic and pathogenic lifestyle of Synchytrium endobioticum.</title>
        <authorList>
            <person name="van de Vossenberg B.T.L.H."/>
            <person name="Warris S."/>
            <person name="Nguyen H.D.T."/>
            <person name="van Gent-Pelzer M.P.E."/>
            <person name="Joly D.L."/>
            <person name="van de Geest H.C."/>
            <person name="Bonants P.J.M."/>
            <person name="Smith D.S."/>
            <person name="Levesque C.A."/>
            <person name="van der Lee T.A.J."/>
        </authorList>
    </citation>
    <scope>NUCLEOTIDE SEQUENCE [LARGE SCALE GENOMIC DNA]</scope>
    <source>
        <strain evidence="3 6">LEV6574</strain>
        <strain evidence="4 5">MB42</strain>
    </source>
</reference>
<name>A0A507DTS3_9FUNG</name>
<evidence type="ECO:0000256" key="2">
    <source>
        <dbReference type="SAM" id="SignalP"/>
    </source>
</evidence>
<feature type="compositionally biased region" description="Low complexity" evidence="1">
    <location>
        <begin position="165"/>
        <end position="178"/>
    </location>
</feature>
<evidence type="ECO:0000313" key="4">
    <source>
        <dbReference type="EMBL" id="TPX54348.1"/>
    </source>
</evidence>
<feature type="compositionally biased region" description="Low complexity" evidence="1">
    <location>
        <begin position="256"/>
        <end position="277"/>
    </location>
</feature>
<proteinExistence type="predicted"/>